<evidence type="ECO:0000256" key="4">
    <source>
        <dbReference type="ARBA" id="ARBA00012945"/>
    </source>
</evidence>
<comment type="pathway">
    <text evidence="2">Amino-acid degradation; L-lysine degradation via saccharopine pathway; glutaryl-CoA from L-lysine: step 6/6.</text>
</comment>
<name>A0A7R9AHC3_9CRUS</name>
<comment type="function">
    <text evidence="12">Dihydrolipoamide succinyltransferase (E2) component of the 2-oxoglutarate dehydrogenase complex. The 2-oxoglutarate dehydrogenase complex catalyzes the overall conversion of 2-oxoglutarate to succinyl-CoA and CO(2). The 2-oxoglutarate dehydrogenase complex is mainly active in the mitochondrion. A fraction of the 2-oxoglutarate dehydrogenase complex also localizes in the nucleus and is required for lysine succinylation of histones: associates with KAT2A on chromatin and provides succinyl-CoA to histone succinyltransferase KAT2A.</text>
</comment>
<keyword evidence="7" id="KW-0808">Transferase</keyword>
<dbReference type="Gene3D" id="3.30.559.10">
    <property type="entry name" value="Chloramphenicol acetyltransferase-like domain"/>
    <property type="match status" value="1"/>
</dbReference>
<protein>
    <recommendedName>
        <fullName evidence="5">Dihydrolipoyllysine-residue succinyltransferase component of 2-oxoglutarate dehydrogenase complex, mitochondrial</fullName>
        <ecNumber evidence="4">2.3.1.61</ecNumber>
    </recommendedName>
    <alternativeName>
        <fullName evidence="11">2-oxoglutarate dehydrogenase complex component E2</fullName>
    </alternativeName>
    <alternativeName>
        <fullName evidence="10">E2K</fullName>
    </alternativeName>
</protein>
<dbReference type="OrthoDB" id="5391403at2759"/>
<feature type="domain" description="2-oxoacid dehydrogenase acyltransferase catalytic" evidence="14">
    <location>
        <begin position="162"/>
        <end position="305"/>
    </location>
</feature>
<dbReference type="Proteomes" id="UP000677054">
    <property type="component" value="Unassembled WGS sequence"/>
</dbReference>
<dbReference type="AlphaFoldDB" id="A0A7R9AHC3"/>
<dbReference type="EMBL" id="LR907774">
    <property type="protein sequence ID" value="CAD7254194.1"/>
    <property type="molecule type" value="Genomic_DNA"/>
</dbReference>
<evidence type="ECO:0000256" key="3">
    <source>
        <dbReference type="ARBA" id="ARBA00007317"/>
    </source>
</evidence>
<sequence>TAIQVHAPAAGVIEELLVVDGASVQAGAKLLKLHINEAPKKAEAVSPEIKEKPVELKKVVAPPPPPPPHGKEEPHLRSPDFLKPPPPPPPPPPTGGGRPPPPSTPPRPPPLPKGPWETITAAQFQAQPALATSTWMMNSFVTEGMRTKQRIKMNRMRLRISHNVIELRKTHQETFVNKYGMKMGFMAAFIKASAYALENQPVVNAVIDGNKIVYRDYIDISGLVVPVLQNVEVMNFADIELGVAALAEKTRKGELAIEDMDGGTFTISNRGVFGSLMGTPIINPPQSAILGMHAIFDRPVAHNNQACPLLFSVFLVL</sequence>
<feature type="non-terminal residue" evidence="15">
    <location>
        <position position="1"/>
    </location>
</feature>
<gene>
    <name evidence="15" type="ORF">DSTB1V02_LOCUS13940</name>
</gene>
<evidence type="ECO:0000256" key="6">
    <source>
        <dbReference type="ARBA" id="ARBA00022532"/>
    </source>
</evidence>
<organism evidence="15">
    <name type="scientific">Darwinula stevensoni</name>
    <dbReference type="NCBI Taxonomy" id="69355"/>
    <lineage>
        <taxon>Eukaryota</taxon>
        <taxon>Metazoa</taxon>
        <taxon>Ecdysozoa</taxon>
        <taxon>Arthropoda</taxon>
        <taxon>Crustacea</taxon>
        <taxon>Oligostraca</taxon>
        <taxon>Ostracoda</taxon>
        <taxon>Podocopa</taxon>
        <taxon>Podocopida</taxon>
        <taxon>Darwinulocopina</taxon>
        <taxon>Darwinuloidea</taxon>
        <taxon>Darwinulidae</taxon>
        <taxon>Darwinula</taxon>
    </lineage>
</organism>
<comment type="cofactor">
    <cofactor evidence="1">
        <name>(R)-lipoate</name>
        <dbReference type="ChEBI" id="CHEBI:83088"/>
    </cofactor>
</comment>
<keyword evidence="16" id="KW-1185">Reference proteome</keyword>
<dbReference type="SUPFAM" id="SSF52777">
    <property type="entry name" value="CoA-dependent acyltransferases"/>
    <property type="match status" value="1"/>
</dbReference>
<feature type="compositionally biased region" description="Basic and acidic residues" evidence="13">
    <location>
        <begin position="40"/>
        <end position="58"/>
    </location>
</feature>
<accession>A0A7R9AHC3</accession>
<reference evidence="15" key="1">
    <citation type="submission" date="2020-11" db="EMBL/GenBank/DDBJ databases">
        <authorList>
            <person name="Tran Van P."/>
        </authorList>
    </citation>
    <scope>NUCLEOTIDE SEQUENCE</scope>
</reference>
<evidence type="ECO:0000256" key="1">
    <source>
        <dbReference type="ARBA" id="ARBA00001938"/>
    </source>
</evidence>
<keyword evidence="6" id="KW-0816">Tricarboxylic acid cycle</keyword>
<dbReference type="PANTHER" id="PTHR43416:SF5">
    <property type="entry name" value="DIHYDROLIPOYLLYSINE-RESIDUE SUCCINYLTRANSFERASE COMPONENT OF 2-OXOGLUTARATE DEHYDROGENASE COMPLEX, MITOCHONDRIAL"/>
    <property type="match status" value="1"/>
</dbReference>
<evidence type="ECO:0000256" key="7">
    <source>
        <dbReference type="ARBA" id="ARBA00022679"/>
    </source>
</evidence>
<evidence type="ECO:0000256" key="13">
    <source>
        <dbReference type="SAM" id="MobiDB-lite"/>
    </source>
</evidence>
<feature type="compositionally biased region" description="Pro residues" evidence="13">
    <location>
        <begin position="82"/>
        <end position="113"/>
    </location>
</feature>
<dbReference type="InterPro" id="IPR001078">
    <property type="entry name" value="2-oxoacid_DH_actylTfrase"/>
</dbReference>
<evidence type="ECO:0000256" key="2">
    <source>
        <dbReference type="ARBA" id="ARBA00005145"/>
    </source>
</evidence>
<evidence type="ECO:0000256" key="5">
    <source>
        <dbReference type="ARBA" id="ARBA00020294"/>
    </source>
</evidence>
<evidence type="ECO:0000313" key="15">
    <source>
        <dbReference type="EMBL" id="CAD7254194.1"/>
    </source>
</evidence>
<feature type="region of interest" description="Disordered" evidence="13">
    <location>
        <begin position="40"/>
        <end position="116"/>
    </location>
</feature>
<dbReference type="GO" id="GO:0006099">
    <property type="term" value="P:tricarboxylic acid cycle"/>
    <property type="evidence" value="ECO:0007669"/>
    <property type="project" value="UniProtKB-KW"/>
</dbReference>
<evidence type="ECO:0000256" key="10">
    <source>
        <dbReference type="ARBA" id="ARBA00031331"/>
    </source>
</evidence>
<dbReference type="EC" id="2.3.1.61" evidence="4"/>
<evidence type="ECO:0000259" key="14">
    <source>
        <dbReference type="Pfam" id="PF00198"/>
    </source>
</evidence>
<keyword evidence="8" id="KW-0450">Lipoyl</keyword>
<keyword evidence="9" id="KW-0012">Acyltransferase</keyword>
<evidence type="ECO:0000313" key="16">
    <source>
        <dbReference type="Proteomes" id="UP000677054"/>
    </source>
</evidence>
<evidence type="ECO:0000256" key="8">
    <source>
        <dbReference type="ARBA" id="ARBA00022823"/>
    </source>
</evidence>
<dbReference type="GO" id="GO:0005739">
    <property type="term" value="C:mitochondrion"/>
    <property type="evidence" value="ECO:0007669"/>
    <property type="project" value="TreeGrafter"/>
</dbReference>
<evidence type="ECO:0000256" key="11">
    <source>
        <dbReference type="ARBA" id="ARBA00032406"/>
    </source>
</evidence>
<proteinExistence type="inferred from homology"/>
<evidence type="ECO:0000256" key="12">
    <source>
        <dbReference type="ARBA" id="ARBA00046046"/>
    </source>
</evidence>
<dbReference type="InterPro" id="IPR023213">
    <property type="entry name" value="CAT-like_dom_sf"/>
</dbReference>
<dbReference type="GO" id="GO:0004149">
    <property type="term" value="F:dihydrolipoyllysine-residue succinyltransferase activity"/>
    <property type="evidence" value="ECO:0007669"/>
    <property type="project" value="UniProtKB-EC"/>
</dbReference>
<dbReference type="PANTHER" id="PTHR43416">
    <property type="entry name" value="DIHYDROLIPOYLLYSINE-RESIDUE SUCCINYLTRANSFERASE COMPONENT OF 2-OXOGLUTARATE DEHYDROGENASE COMPLEX, MITOCHONDRIAL-RELATED"/>
    <property type="match status" value="1"/>
</dbReference>
<evidence type="ECO:0000256" key="9">
    <source>
        <dbReference type="ARBA" id="ARBA00023315"/>
    </source>
</evidence>
<dbReference type="Pfam" id="PF00198">
    <property type="entry name" value="2-oxoacid_dh"/>
    <property type="match status" value="1"/>
</dbReference>
<dbReference type="InterPro" id="IPR050537">
    <property type="entry name" value="2-oxoacid_dehydrogenase"/>
</dbReference>
<dbReference type="EMBL" id="CAJPEV010008256">
    <property type="protein sequence ID" value="CAG0905187.1"/>
    <property type="molecule type" value="Genomic_DNA"/>
</dbReference>
<feature type="compositionally biased region" description="Basic and acidic residues" evidence="13">
    <location>
        <begin position="69"/>
        <end position="80"/>
    </location>
</feature>
<comment type="similarity">
    <text evidence="3">Belongs to the 2-oxoacid dehydrogenase family.</text>
</comment>